<dbReference type="InterPro" id="IPR016040">
    <property type="entry name" value="NAD(P)-bd_dom"/>
</dbReference>
<reference evidence="2 3" key="1">
    <citation type="submission" date="2014-04" db="EMBL/GenBank/DDBJ databases">
        <title>Whole genome shotgun sequence of Geobacillus caldoxylosilyticus NBRC 107762.</title>
        <authorList>
            <person name="Hosoyama A."/>
            <person name="Hosoyama Y."/>
            <person name="Katano-Makiyama Y."/>
            <person name="Tsuchikane K."/>
            <person name="Ohji S."/>
            <person name="Ichikawa N."/>
            <person name="Yamazoe A."/>
            <person name="Fujita N."/>
        </authorList>
    </citation>
    <scope>NUCLEOTIDE SEQUENCE [LARGE SCALE GENOMIC DNA]</scope>
    <source>
        <strain evidence="2 3">NBRC 107762</strain>
    </source>
</reference>
<accession>A0A023DJL2</accession>
<dbReference type="Pfam" id="PF13460">
    <property type="entry name" value="NAD_binding_10"/>
    <property type="match status" value="1"/>
</dbReference>
<feature type="domain" description="NAD(P)-binding" evidence="1">
    <location>
        <begin position="7"/>
        <end position="189"/>
    </location>
</feature>
<dbReference type="AlphaFoldDB" id="A0A023DJL2"/>
<proteinExistence type="predicted"/>
<organism evidence="2 3">
    <name type="scientific">Parageobacillus caldoxylosilyticus NBRC 107762</name>
    <dbReference type="NCBI Taxonomy" id="1220594"/>
    <lineage>
        <taxon>Bacteria</taxon>
        <taxon>Bacillati</taxon>
        <taxon>Bacillota</taxon>
        <taxon>Bacilli</taxon>
        <taxon>Bacillales</taxon>
        <taxon>Anoxybacillaceae</taxon>
        <taxon>Saccharococcus</taxon>
    </lineage>
</organism>
<evidence type="ECO:0000313" key="2">
    <source>
        <dbReference type="EMBL" id="GAJ41211.1"/>
    </source>
</evidence>
<sequence length="214" mass="22992">MKVLIAGANGHTGRLIVELLGKSNRHEAYAMIRDAAQAEKLKQLGAKETILADLEKDVSHAVKGIDAVIFAAGSGSHTGPDKTISVDQEGAKRLIDAAKKEGISHFIMLSSYGSGNPDALPNLAHYLKAKGEADRYLIESGLTYTIVRPGYLSFEPPTGKVEIAEHFESIVGRDIPRGDVAQVIVSCLDMENTKNKTFELLSGNQPIQDALKAL</sequence>
<evidence type="ECO:0000259" key="1">
    <source>
        <dbReference type="Pfam" id="PF13460"/>
    </source>
</evidence>
<comment type="caution">
    <text evidence="2">The sequence shown here is derived from an EMBL/GenBank/DDBJ whole genome shotgun (WGS) entry which is preliminary data.</text>
</comment>
<dbReference type="CDD" id="cd05243">
    <property type="entry name" value="SDR_a5"/>
    <property type="match status" value="1"/>
</dbReference>
<evidence type="ECO:0000313" key="3">
    <source>
        <dbReference type="Proteomes" id="UP000023561"/>
    </source>
</evidence>
<dbReference type="RefSeq" id="WP_042411246.1">
    <property type="nucleotide sequence ID" value="NZ_BAWO01000060.1"/>
</dbReference>
<dbReference type="Proteomes" id="UP000023561">
    <property type="component" value="Unassembled WGS sequence"/>
</dbReference>
<dbReference type="GeneID" id="301194968"/>
<dbReference type="SUPFAM" id="SSF51735">
    <property type="entry name" value="NAD(P)-binding Rossmann-fold domains"/>
    <property type="match status" value="1"/>
</dbReference>
<protein>
    <recommendedName>
        <fullName evidence="1">NAD(P)-binding domain-containing protein</fullName>
    </recommendedName>
</protein>
<dbReference type="PANTHER" id="PTHR15020">
    <property type="entry name" value="FLAVIN REDUCTASE-RELATED"/>
    <property type="match status" value="1"/>
</dbReference>
<dbReference type="PANTHER" id="PTHR15020:SF50">
    <property type="entry name" value="UPF0659 PROTEIN YMR090W"/>
    <property type="match status" value="1"/>
</dbReference>
<dbReference type="Gene3D" id="3.40.50.720">
    <property type="entry name" value="NAD(P)-binding Rossmann-like Domain"/>
    <property type="match status" value="1"/>
</dbReference>
<dbReference type="OrthoDB" id="9803892at2"/>
<dbReference type="EMBL" id="BAWO01000060">
    <property type="protein sequence ID" value="GAJ41211.1"/>
    <property type="molecule type" value="Genomic_DNA"/>
</dbReference>
<gene>
    <name evidence="2" type="ORF">GCA01S_060_00260</name>
</gene>
<keyword evidence="3" id="KW-1185">Reference proteome</keyword>
<name>A0A023DJL2_9BACL</name>
<dbReference type="InterPro" id="IPR036291">
    <property type="entry name" value="NAD(P)-bd_dom_sf"/>
</dbReference>